<accession>A0A1Y2IEU8</accession>
<gene>
    <name evidence="1" type="ORF">PYCCODRAFT_799589</name>
</gene>
<dbReference type="Proteomes" id="UP000193067">
    <property type="component" value="Unassembled WGS sequence"/>
</dbReference>
<evidence type="ECO:0000313" key="2">
    <source>
        <dbReference type="Proteomes" id="UP000193067"/>
    </source>
</evidence>
<name>A0A1Y2IEU8_TRAC3</name>
<reference evidence="1 2" key="1">
    <citation type="journal article" date="2015" name="Biotechnol. Biofuels">
        <title>Enhanced degradation of softwood versus hardwood by the white-rot fungus Pycnoporus coccineus.</title>
        <authorList>
            <person name="Couturier M."/>
            <person name="Navarro D."/>
            <person name="Chevret D."/>
            <person name="Henrissat B."/>
            <person name="Piumi F."/>
            <person name="Ruiz-Duenas F.J."/>
            <person name="Martinez A.T."/>
            <person name="Grigoriev I.V."/>
            <person name="Riley R."/>
            <person name="Lipzen A."/>
            <person name="Berrin J.G."/>
            <person name="Master E.R."/>
            <person name="Rosso M.N."/>
        </authorList>
    </citation>
    <scope>NUCLEOTIDE SEQUENCE [LARGE SCALE GENOMIC DNA]</scope>
    <source>
        <strain evidence="1 2">BRFM310</strain>
    </source>
</reference>
<organism evidence="1 2">
    <name type="scientific">Trametes coccinea (strain BRFM310)</name>
    <name type="common">Pycnoporus coccineus</name>
    <dbReference type="NCBI Taxonomy" id="1353009"/>
    <lineage>
        <taxon>Eukaryota</taxon>
        <taxon>Fungi</taxon>
        <taxon>Dikarya</taxon>
        <taxon>Basidiomycota</taxon>
        <taxon>Agaricomycotina</taxon>
        <taxon>Agaricomycetes</taxon>
        <taxon>Polyporales</taxon>
        <taxon>Polyporaceae</taxon>
        <taxon>Trametes</taxon>
    </lineage>
</organism>
<protein>
    <submittedName>
        <fullName evidence="1">Uncharacterized protein</fullName>
    </submittedName>
</protein>
<sequence length="156" mass="17719">MRDLGACNLSLWIRHCQILSVSENDSAVFSSIRILAARRIDPQDPAVVMLRVFACKRYLRYPGAMVWILLLVPVTDTSALGYPPLLTILTRSDRNLRGMWCWCACLHALQTHIPLDYDLRHVAHLASRERQVHLAVCPEHSHGGHEPFERSRGAEV</sequence>
<evidence type="ECO:0000313" key="1">
    <source>
        <dbReference type="EMBL" id="OSC99654.1"/>
    </source>
</evidence>
<dbReference type="AlphaFoldDB" id="A0A1Y2IEU8"/>
<proteinExistence type="predicted"/>
<keyword evidence="2" id="KW-1185">Reference proteome</keyword>
<dbReference type="EMBL" id="KZ084125">
    <property type="protein sequence ID" value="OSC99654.1"/>
    <property type="molecule type" value="Genomic_DNA"/>
</dbReference>